<dbReference type="Pfam" id="PF03537">
    <property type="entry name" value="Glyco_hydro_114"/>
    <property type="match status" value="1"/>
</dbReference>
<dbReference type="STRING" id="667725.A0A0L0GAE9"/>
<dbReference type="RefSeq" id="XP_014159909.1">
    <property type="nucleotide sequence ID" value="XM_014304434.1"/>
</dbReference>
<evidence type="ECO:0000313" key="4">
    <source>
        <dbReference type="Proteomes" id="UP000054560"/>
    </source>
</evidence>
<keyword evidence="4" id="KW-1185">Reference proteome</keyword>
<organism evidence="3 4">
    <name type="scientific">Sphaeroforma arctica JP610</name>
    <dbReference type="NCBI Taxonomy" id="667725"/>
    <lineage>
        <taxon>Eukaryota</taxon>
        <taxon>Ichthyosporea</taxon>
        <taxon>Ichthyophonida</taxon>
        <taxon>Sphaeroforma</taxon>
    </lineage>
</organism>
<evidence type="ECO:0000256" key="1">
    <source>
        <dbReference type="SAM" id="Phobius"/>
    </source>
</evidence>
<name>A0A0L0GAE9_9EUKA</name>
<dbReference type="InterPro" id="IPR013785">
    <property type="entry name" value="Aldolase_TIM"/>
</dbReference>
<feature type="transmembrane region" description="Helical" evidence="1">
    <location>
        <begin position="33"/>
        <end position="53"/>
    </location>
</feature>
<sequence length="306" mass="34144">MSSTTSTVDLAFTDDELESSDFIPWYKQRKFQIIAGAGLCVACISAIAIPLIISSSSSTPEATQRAAVPMPKNLALWTNLAWGYKDEVQSDHYIVSVDMFDKSESYIQDLHDDGHWVLCYISVGTIESWRPDANDFPSNCKGLDMADWEGETWFKMTDQSCWPLMESRFKMARDKGCDGIEMDNMDCYVNKCISGKDSSDLKQPQIDYSKFLAETAHDYGMGAGQKNVPALVDSLVNTFDLAVLEECNDYNECGYYNSFRDQNKAIVGVEYKSSSDNAGCSSAASTYGQSRKYQGKKNGESVWKDC</sequence>
<evidence type="ECO:0000259" key="2">
    <source>
        <dbReference type="Pfam" id="PF03537"/>
    </source>
</evidence>
<keyword evidence="1" id="KW-0472">Membrane</keyword>
<dbReference type="InterPro" id="IPR017853">
    <property type="entry name" value="GH"/>
</dbReference>
<dbReference type="GeneID" id="25902312"/>
<keyword evidence="1" id="KW-0812">Transmembrane</keyword>
<gene>
    <name evidence="3" type="ORF">SARC_01808</name>
</gene>
<dbReference type="PANTHER" id="PTHR35273">
    <property type="entry name" value="ALPHA-1,4 POLYGALACTOSAMINIDASE, PUTATIVE (AFU_ORTHOLOGUE AFUA_3G07890)-RELATED"/>
    <property type="match status" value="1"/>
</dbReference>
<dbReference type="InterPro" id="IPR004352">
    <property type="entry name" value="GH114_TIM-barrel"/>
</dbReference>
<dbReference type="SUPFAM" id="SSF51445">
    <property type="entry name" value="(Trans)glycosidases"/>
    <property type="match status" value="1"/>
</dbReference>
<protein>
    <recommendedName>
        <fullName evidence="2">Glycoside-hydrolase family GH114 TIM-barrel domain-containing protein</fullName>
    </recommendedName>
</protein>
<feature type="domain" description="Glycoside-hydrolase family GH114 TIM-barrel" evidence="2">
    <location>
        <begin position="92"/>
        <end position="284"/>
    </location>
</feature>
<proteinExistence type="predicted"/>
<evidence type="ECO:0000313" key="3">
    <source>
        <dbReference type="EMBL" id="KNC86007.1"/>
    </source>
</evidence>
<dbReference type="Gene3D" id="3.20.20.70">
    <property type="entry name" value="Aldolase class I"/>
    <property type="match status" value="1"/>
</dbReference>
<dbReference type="OrthoDB" id="2108802at2759"/>
<dbReference type="Proteomes" id="UP000054560">
    <property type="component" value="Unassembled WGS sequence"/>
</dbReference>
<dbReference type="AlphaFoldDB" id="A0A0L0GAE9"/>
<keyword evidence="1" id="KW-1133">Transmembrane helix</keyword>
<accession>A0A0L0GAE9</accession>
<dbReference type="EMBL" id="KQ241672">
    <property type="protein sequence ID" value="KNC86007.1"/>
    <property type="molecule type" value="Genomic_DNA"/>
</dbReference>
<dbReference type="eggNOG" id="ENOG502RCTR">
    <property type="taxonomic scope" value="Eukaryota"/>
</dbReference>
<dbReference type="PANTHER" id="PTHR35273:SF2">
    <property type="entry name" value="ALPHA-GALACTOSIDASE"/>
    <property type="match status" value="1"/>
</dbReference>
<reference evidence="3 4" key="1">
    <citation type="submission" date="2011-02" db="EMBL/GenBank/DDBJ databases">
        <title>The Genome Sequence of Sphaeroforma arctica JP610.</title>
        <authorList>
            <consortium name="The Broad Institute Genome Sequencing Platform"/>
            <person name="Russ C."/>
            <person name="Cuomo C."/>
            <person name="Young S.K."/>
            <person name="Zeng Q."/>
            <person name="Gargeya S."/>
            <person name="Alvarado L."/>
            <person name="Berlin A."/>
            <person name="Chapman S.B."/>
            <person name="Chen Z."/>
            <person name="Freedman E."/>
            <person name="Gellesch M."/>
            <person name="Goldberg J."/>
            <person name="Griggs A."/>
            <person name="Gujja S."/>
            <person name="Heilman E."/>
            <person name="Heiman D."/>
            <person name="Howarth C."/>
            <person name="Mehta T."/>
            <person name="Neiman D."/>
            <person name="Pearson M."/>
            <person name="Roberts A."/>
            <person name="Saif S."/>
            <person name="Shea T."/>
            <person name="Shenoy N."/>
            <person name="Sisk P."/>
            <person name="Stolte C."/>
            <person name="Sykes S."/>
            <person name="White J."/>
            <person name="Yandava C."/>
            <person name="Burger G."/>
            <person name="Gray M.W."/>
            <person name="Holland P.W.H."/>
            <person name="King N."/>
            <person name="Lang F.B.F."/>
            <person name="Roger A.J."/>
            <person name="Ruiz-Trillo I."/>
            <person name="Haas B."/>
            <person name="Nusbaum C."/>
            <person name="Birren B."/>
        </authorList>
    </citation>
    <scope>NUCLEOTIDE SEQUENCE [LARGE SCALE GENOMIC DNA]</scope>
    <source>
        <strain evidence="3 4">JP610</strain>
    </source>
</reference>